<feature type="compositionally biased region" description="Low complexity" evidence="1">
    <location>
        <begin position="329"/>
        <end position="352"/>
    </location>
</feature>
<feature type="non-terminal residue" evidence="2">
    <location>
        <position position="564"/>
    </location>
</feature>
<feature type="compositionally biased region" description="Low complexity" evidence="1">
    <location>
        <begin position="382"/>
        <end position="405"/>
    </location>
</feature>
<evidence type="ECO:0000313" key="3">
    <source>
        <dbReference type="EMBL" id="CAF4455796.1"/>
    </source>
</evidence>
<protein>
    <submittedName>
        <fullName evidence="2">Uncharacterized protein</fullName>
    </submittedName>
</protein>
<feature type="region of interest" description="Disordered" evidence="1">
    <location>
        <begin position="322"/>
        <end position="462"/>
    </location>
</feature>
<sequence length="564" mass="62773">SSEFQHKPPVQQQQQHIFNHPSSDSYAPMIIRSNSYPVQQPQQVVTAKPQPSRFSFPPQPDPHYSPNFDHQPQTPQQYHPPRTPRSSTETTPPSVSRLTPVGIPHPSPHFNRQNNKSSSSSSSKDDTNTSPFYQQEQESQQQMFIAHQHEQSQKTDMYSSIIQQQFPPPQPKQTQQYIHVNQATQIIAASPGHHQHYGLPGQSIMMLPKQQTQQQQQQQQQGPGGTIIMPRTLSGGPRSVGPPPQLMGQTVIGMPGSTTRFLVQSSGQETGFGGRAPTRFIFTPNQSQQQPHQYLQFTAQQPATSGPNQSGGEIAQTFQRMSDGSIPAQSHIQQQQIHPSQQSQQSQYNPNQLHHHSQSQPSPSPFHHHQSQPATPQNMLLHSPSHFSQQQSSQFSPSSSVQSASHNQLLLPSGISSPQNQTSPKQEPTPSTTAKKSTRKKNNGLQQQKSAQQQIKPEPMSFDEQRLTTDLNEKTSDGMSDNIQIPEQKVRLDPMLSVAPHVLEQIDEVISSVVQGAGTIPLCPFNEILPPSKATKRQTSMIVQEQQPPTPTDWYASPSPQQQQ</sequence>
<dbReference type="EMBL" id="CAJNOQ010032650">
    <property type="protein sequence ID" value="CAF1586118.1"/>
    <property type="molecule type" value="Genomic_DNA"/>
</dbReference>
<reference evidence="2" key="1">
    <citation type="submission" date="2021-02" db="EMBL/GenBank/DDBJ databases">
        <authorList>
            <person name="Nowell W R."/>
        </authorList>
    </citation>
    <scope>NUCLEOTIDE SEQUENCE</scope>
</reference>
<feature type="compositionally biased region" description="Low complexity" evidence="1">
    <location>
        <begin position="210"/>
        <end position="221"/>
    </location>
</feature>
<organism evidence="2 4">
    <name type="scientific">Didymodactylos carnosus</name>
    <dbReference type="NCBI Taxonomy" id="1234261"/>
    <lineage>
        <taxon>Eukaryota</taxon>
        <taxon>Metazoa</taxon>
        <taxon>Spiralia</taxon>
        <taxon>Gnathifera</taxon>
        <taxon>Rotifera</taxon>
        <taxon>Eurotatoria</taxon>
        <taxon>Bdelloidea</taxon>
        <taxon>Philodinida</taxon>
        <taxon>Philodinidae</taxon>
        <taxon>Didymodactylos</taxon>
    </lineage>
</organism>
<feature type="compositionally biased region" description="Low complexity" evidence="1">
    <location>
        <begin position="70"/>
        <end position="97"/>
    </location>
</feature>
<dbReference type="Proteomes" id="UP000663829">
    <property type="component" value="Unassembled WGS sequence"/>
</dbReference>
<dbReference type="AlphaFoldDB" id="A0A815ZPK5"/>
<feature type="region of interest" description="Disordered" evidence="1">
    <location>
        <begin position="209"/>
        <end position="253"/>
    </location>
</feature>
<feature type="non-terminal residue" evidence="2">
    <location>
        <position position="1"/>
    </location>
</feature>
<keyword evidence="4" id="KW-1185">Reference proteome</keyword>
<feature type="compositionally biased region" description="Polar residues" evidence="1">
    <location>
        <begin position="406"/>
        <end position="435"/>
    </location>
</feature>
<feature type="compositionally biased region" description="Polar residues" evidence="1">
    <location>
        <begin position="32"/>
        <end position="45"/>
    </location>
</feature>
<feature type="compositionally biased region" description="Low complexity" evidence="1">
    <location>
        <begin position="115"/>
        <end position="142"/>
    </location>
</feature>
<proteinExistence type="predicted"/>
<dbReference type="EMBL" id="CAJOBC010098700">
    <property type="protein sequence ID" value="CAF4455796.1"/>
    <property type="molecule type" value="Genomic_DNA"/>
</dbReference>
<feature type="compositionally biased region" description="Polar residues" evidence="1">
    <location>
        <begin position="537"/>
        <end position="547"/>
    </location>
</feature>
<gene>
    <name evidence="2" type="ORF">GPM918_LOCUS41426</name>
    <name evidence="3" type="ORF">SRO942_LOCUS42475</name>
</gene>
<accession>A0A815ZPK5</accession>
<evidence type="ECO:0000313" key="4">
    <source>
        <dbReference type="Proteomes" id="UP000663829"/>
    </source>
</evidence>
<feature type="compositionally biased region" description="Polar residues" evidence="1">
    <location>
        <begin position="16"/>
        <end position="25"/>
    </location>
</feature>
<feature type="region of interest" description="Disordered" evidence="1">
    <location>
        <begin position="1"/>
        <end position="154"/>
    </location>
</feature>
<evidence type="ECO:0000313" key="2">
    <source>
        <dbReference type="EMBL" id="CAF1586118.1"/>
    </source>
</evidence>
<feature type="region of interest" description="Disordered" evidence="1">
    <location>
        <begin position="531"/>
        <end position="564"/>
    </location>
</feature>
<name>A0A815ZPK5_9BILA</name>
<dbReference type="Proteomes" id="UP000681722">
    <property type="component" value="Unassembled WGS sequence"/>
</dbReference>
<comment type="caution">
    <text evidence="2">The sequence shown here is derived from an EMBL/GenBank/DDBJ whole genome shotgun (WGS) entry which is preliminary data.</text>
</comment>
<evidence type="ECO:0000256" key="1">
    <source>
        <dbReference type="SAM" id="MobiDB-lite"/>
    </source>
</evidence>